<dbReference type="STRING" id="1561998.A0A1I7TF66"/>
<feature type="domain" description="DUF5614" evidence="3">
    <location>
        <begin position="14"/>
        <end position="199"/>
    </location>
</feature>
<evidence type="ECO:0000313" key="5">
    <source>
        <dbReference type="WBParaSite" id="Csp11.Scaffold599.g5351.t1"/>
    </source>
</evidence>
<feature type="domain" description="DUF1308" evidence="2">
    <location>
        <begin position="234"/>
        <end position="397"/>
    </location>
</feature>
<dbReference type="eggNOG" id="KOG4529">
    <property type="taxonomic scope" value="Eukaryota"/>
</dbReference>
<evidence type="ECO:0000259" key="3">
    <source>
        <dbReference type="Pfam" id="PF18474"/>
    </source>
</evidence>
<comment type="similarity">
    <text evidence="1">Belongs to the UPF0415 family.</text>
</comment>
<dbReference type="InterPro" id="IPR010733">
    <property type="entry name" value="DUF1308"/>
</dbReference>
<name>A0A1I7TF66_9PELO</name>
<organism evidence="4 5">
    <name type="scientific">Caenorhabditis tropicalis</name>
    <dbReference type="NCBI Taxonomy" id="1561998"/>
    <lineage>
        <taxon>Eukaryota</taxon>
        <taxon>Metazoa</taxon>
        <taxon>Ecdysozoa</taxon>
        <taxon>Nematoda</taxon>
        <taxon>Chromadorea</taxon>
        <taxon>Rhabditida</taxon>
        <taxon>Rhabditina</taxon>
        <taxon>Rhabditomorpha</taxon>
        <taxon>Rhabditoidea</taxon>
        <taxon>Rhabditidae</taxon>
        <taxon>Peloderinae</taxon>
        <taxon>Caenorhabditis</taxon>
    </lineage>
</organism>
<keyword evidence="4" id="KW-1185">Reference proteome</keyword>
<evidence type="ECO:0000256" key="1">
    <source>
        <dbReference type="ARBA" id="ARBA00006588"/>
    </source>
</evidence>
<dbReference type="Pfam" id="PF07000">
    <property type="entry name" value="DUF1308"/>
    <property type="match status" value="1"/>
</dbReference>
<dbReference type="PANTHER" id="PTHR13379">
    <property type="entry name" value="UNCHARACTERIZED DUF1308"/>
    <property type="match status" value="1"/>
</dbReference>
<dbReference type="AlphaFoldDB" id="A0A1I7TF66"/>
<dbReference type="Proteomes" id="UP000095282">
    <property type="component" value="Unplaced"/>
</dbReference>
<proteinExistence type="inferred from homology"/>
<evidence type="ECO:0000313" key="4">
    <source>
        <dbReference type="Proteomes" id="UP000095282"/>
    </source>
</evidence>
<sequence>MSNTEEQPAVDIEQKRVEKIAEVRATIAQLSGPKFKNLENSARMLKMLKKEIALLEDATTKALETHLVTCNYAFYKSLIDEIDAIGGADAVLKLFKRDNISVTVDIVKKEPNVWIKIVNRPAKTVLIEYRDGKRNGDILAQVKQHLHVSRRFNNPEIQVHFKKGVLHEMAEKLTRHGIVVFGDRVEKEDPTLIGKWNDELIERLAPEEDSDWDNEKETPRSLPPAVPAPLVPTLNLDISAVMLLVTNMCEPEGVKFQFKEDMINKHVKCERVKRAKPELLRKMEGHNLIMSTMAYNRVAGIVGTVGGPNEKQRFTELSKQIKLIKDQDTNLVGRVAKMANSGASNVSKYVFSCAEMTNTTTVTANQRFLLNAKSRNVYFKVIEIQPRPLTEQKEAVADPM</sequence>
<dbReference type="WBParaSite" id="Csp11.Scaffold599.g5351.t1">
    <property type="protein sequence ID" value="Csp11.Scaffold599.g5351.t1"/>
    <property type="gene ID" value="Csp11.Scaffold599.g5351"/>
</dbReference>
<reference evidence="5" key="1">
    <citation type="submission" date="2016-11" db="UniProtKB">
        <authorList>
            <consortium name="WormBaseParasite"/>
        </authorList>
    </citation>
    <scope>IDENTIFICATION</scope>
</reference>
<protein>
    <submittedName>
        <fullName evidence="5">DUF1308 domain-containing protein</fullName>
    </submittedName>
</protein>
<dbReference type="InterPro" id="IPR041076">
    <property type="entry name" value="DUF5614"/>
</dbReference>
<evidence type="ECO:0000259" key="2">
    <source>
        <dbReference type="Pfam" id="PF07000"/>
    </source>
</evidence>
<accession>A0A1I7TF66</accession>
<dbReference type="Pfam" id="PF18474">
    <property type="entry name" value="DUF5614"/>
    <property type="match status" value="1"/>
</dbReference>
<dbReference type="PANTHER" id="PTHR13379:SF0">
    <property type="entry name" value="UPF0415 PROTEIN C7ORF25"/>
    <property type="match status" value="1"/>
</dbReference>